<dbReference type="GO" id="GO:0005096">
    <property type="term" value="F:GTPase activator activity"/>
    <property type="evidence" value="ECO:0007669"/>
    <property type="project" value="UniProtKB-KW"/>
</dbReference>
<feature type="domain" description="Rho-GAP" evidence="2">
    <location>
        <begin position="1"/>
        <end position="109"/>
    </location>
</feature>
<keyword evidence="4" id="KW-1185">Reference proteome</keyword>
<reference evidence="3" key="1">
    <citation type="submission" date="2018-11" db="EMBL/GenBank/DDBJ databases">
        <authorList>
            <consortium name="Pathogen Informatics"/>
        </authorList>
    </citation>
    <scope>NUCLEOTIDE SEQUENCE</scope>
</reference>
<dbReference type="InterPro" id="IPR008936">
    <property type="entry name" value="Rho_GTPase_activation_prot"/>
</dbReference>
<comment type="caution">
    <text evidence="3">The sequence shown here is derived from an EMBL/GenBank/DDBJ whole genome shotgun (WGS) entry which is preliminary data.</text>
</comment>
<dbReference type="Gene3D" id="1.10.555.10">
    <property type="entry name" value="Rho GTPase activation protein"/>
    <property type="match status" value="1"/>
</dbReference>
<organism evidence="3 4">
    <name type="scientific">Protopolystoma xenopodis</name>
    <dbReference type="NCBI Taxonomy" id="117903"/>
    <lineage>
        <taxon>Eukaryota</taxon>
        <taxon>Metazoa</taxon>
        <taxon>Spiralia</taxon>
        <taxon>Lophotrochozoa</taxon>
        <taxon>Platyhelminthes</taxon>
        <taxon>Monogenea</taxon>
        <taxon>Polyopisthocotylea</taxon>
        <taxon>Polystomatidea</taxon>
        <taxon>Polystomatidae</taxon>
        <taxon>Protopolystoma</taxon>
    </lineage>
</organism>
<accession>A0A3S4ZV50</accession>
<proteinExistence type="predicted"/>
<evidence type="ECO:0000259" key="2">
    <source>
        <dbReference type="PROSITE" id="PS50238"/>
    </source>
</evidence>
<dbReference type="Proteomes" id="UP000784294">
    <property type="component" value="Unassembled WGS sequence"/>
</dbReference>
<dbReference type="Pfam" id="PF00620">
    <property type="entry name" value="RhoGAP"/>
    <property type="match status" value="1"/>
</dbReference>
<dbReference type="InterPro" id="IPR051025">
    <property type="entry name" value="RhoGAP"/>
</dbReference>
<dbReference type="SUPFAM" id="SSF48350">
    <property type="entry name" value="GTPase activation domain, GAP"/>
    <property type="match status" value="1"/>
</dbReference>
<dbReference type="PANTHER" id="PTHR15228:SF25">
    <property type="entry name" value="F-BAR DOMAIN-CONTAINING PROTEIN"/>
    <property type="match status" value="1"/>
</dbReference>
<keyword evidence="1" id="KW-0343">GTPase activation</keyword>
<protein>
    <recommendedName>
        <fullName evidence="2">Rho-GAP domain-containing protein</fullName>
    </recommendedName>
</protein>
<gene>
    <name evidence="3" type="ORF">PXEA_LOCUS1353</name>
</gene>
<dbReference type="AlphaFoldDB" id="A0A3S4ZV50"/>
<dbReference type="GO" id="GO:0051056">
    <property type="term" value="P:regulation of small GTPase mediated signal transduction"/>
    <property type="evidence" value="ECO:0007669"/>
    <property type="project" value="UniProtKB-ARBA"/>
</dbReference>
<name>A0A3S4ZV50_9PLAT</name>
<evidence type="ECO:0000313" key="4">
    <source>
        <dbReference type="Proteomes" id="UP000784294"/>
    </source>
</evidence>
<sequence length="175" mass="19879">MYSEFLAACRLGSRERRLLSIQRLLGIMECYPRHPEYRAHRATLRYLVSHLARVASRQAINKMTAYNLALVFAPNLVQPMEDTPEQLMADTKFKIWLVETLIKYHDWVFSPDLGLESGCDVPPDSAEDLSALEDLNPLGDTSVSGGTVILAHCNQPVGRIEGESEIYFMFPRFFV</sequence>
<evidence type="ECO:0000256" key="1">
    <source>
        <dbReference type="ARBA" id="ARBA00022468"/>
    </source>
</evidence>
<dbReference type="InterPro" id="IPR000198">
    <property type="entry name" value="RhoGAP_dom"/>
</dbReference>
<dbReference type="EMBL" id="CAAALY010002744">
    <property type="protein sequence ID" value="VEL07913.1"/>
    <property type="molecule type" value="Genomic_DNA"/>
</dbReference>
<dbReference type="PROSITE" id="PS50238">
    <property type="entry name" value="RHOGAP"/>
    <property type="match status" value="1"/>
</dbReference>
<dbReference type="PANTHER" id="PTHR15228">
    <property type="entry name" value="SPERMATHECAL PHYSIOLOGY VARIANT"/>
    <property type="match status" value="1"/>
</dbReference>
<dbReference type="GO" id="GO:0007165">
    <property type="term" value="P:signal transduction"/>
    <property type="evidence" value="ECO:0007669"/>
    <property type="project" value="InterPro"/>
</dbReference>
<dbReference type="OrthoDB" id="6279439at2759"/>
<evidence type="ECO:0000313" key="3">
    <source>
        <dbReference type="EMBL" id="VEL07913.1"/>
    </source>
</evidence>